<keyword evidence="3 8" id="KW-0545">Nucleotide biosynthesis</keyword>
<comment type="function">
    <text evidence="8">Phosphorylation of dTMP to form dTDP in both de novo and salvage pathways of dTTP synthesis.</text>
</comment>
<evidence type="ECO:0000256" key="5">
    <source>
        <dbReference type="ARBA" id="ARBA00022777"/>
    </source>
</evidence>
<evidence type="ECO:0000313" key="10">
    <source>
        <dbReference type="EMBL" id="QOW61454.1"/>
    </source>
</evidence>
<keyword evidence="2 8" id="KW-0808">Transferase</keyword>
<name>A0A7S6WQG1_9SPIR</name>
<dbReference type="InterPro" id="IPR027417">
    <property type="entry name" value="P-loop_NTPase"/>
</dbReference>
<protein>
    <recommendedName>
        <fullName evidence="8">Thymidylate kinase</fullName>
        <ecNumber evidence="8">2.7.4.9</ecNumber>
    </recommendedName>
    <alternativeName>
        <fullName evidence="8">dTMP kinase</fullName>
    </alternativeName>
</protein>
<accession>A0A7S6WQG1</accession>
<dbReference type="GO" id="GO:0004798">
    <property type="term" value="F:dTMP kinase activity"/>
    <property type="evidence" value="ECO:0007669"/>
    <property type="project" value="UniProtKB-UniRule"/>
</dbReference>
<evidence type="ECO:0000256" key="3">
    <source>
        <dbReference type="ARBA" id="ARBA00022727"/>
    </source>
</evidence>
<evidence type="ECO:0000256" key="6">
    <source>
        <dbReference type="ARBA" id="ARBA00022840"/>
    </source>
</evidence>
<dbReference type="GO" id="GO:0006227">
    <property type="term" value="P:dUDP biosynthetic process"/>
    <property type="evidence" value="ECO:0007669"/>
    <property type="project" value="TreeGrafter"/>
</dbReference>
<dbReference type="GO" id="GO:0005524">
    <property type="term" value="F:ATP binding"/>
    <property type="evidence" value="ECO:0007669"/>
    <property type="project" value="UniProtKB-UniRule"/>
</dbReference>
<dbReference type="PANTHER" id="PTHR10344:SF4">
    <property type="entry name" value="UMP-CMP KINASE 2, MITOCHONDRIAL"/>
    <property type="match status" value="1"/>
</dbReference>
<dbReference type="HAMAP" id="MF_00165">
    <property type="entry name" value="Thymidylate_kinase"/>
    <property type="match status" value="1"/>
</dbReference>
<organism evidence="10 11">
    <name type="scientific">Treponema pedis</name>
    <dbReference type="NCBI Taxonomy" id="409322"/>
    <lineage>
        <taxon>Bacteria</taxon>
        <taxon>Pseudomonadati</taxon>
        <taxon>Spirochaetota</taxon>
        <taxon>Spirochaetia</taxon>
        <taxon>Spirochaetales</taxon>
        <taxon>Treponemataceae</taxon>
        <taxon>Treponema</taxon>
    </lineage>
</organism>
<dbReference type="AlphaFoldDB" id="A0A7S6WQG1"/>
<dbReference type="GO" id="GO:0006233">
    <property type="term" value="P:dTDP biosynthetic process"/>
    <property type="evidence" value="ECO:0007669"/>
    <property type="project" value="InterPro"/>
</dbReference>
<dbReference type="PANTHER" id="PTHR10344">
    <property type="entry name" value="THYMIDYLATE KINASE"/>
    <property type="match status" value="1"/>
</dbReference>
<dbReference type="RefSeq" id="WP_080657350.1">
    <property type="nucleotide sequence ID" value="NZ_CP061839.1"/>
</dbReference>
<keyword evidence="6 8" id="KW-0067">ATP-binding</keyword>
<reference evidence="10 11" key="1">
    <citation type="submission" date="2020-09" db="EMBL/GenBank/DDBJ databases">
        <title>Characterization of Treponema spp. from bovine digital dermatitis in Korea.</title>
        <authorList>
            <person name="Espiritu H.M."/>
            <person name="Cho Y.I."/>
            <person name="Mamuad L."/>
        </authorList>
    </citation>
    <scope>NUCLEOTIDE SEQUENCE [LARGE SCALE GENOMIC DNA]</scope>
    <source>
        <strain evidence="10 11">KS1</strain>
    </source>
</reference>
<dbReference type="InterPro" id="IPR018094">
    <property type="entry name" value="Thymidylate_kinase"/>
</dbReference>
<dbReference type="GO" id="GO:0005737">
    <property type="term" value="C:cytoplasm"/>
    <property type="evidence" value="ECO:0007669"/>
    <property type="project" value="TreeGrafter"/>
</dbReference>
<sequence length="213" mass="24039">MAFTMLLSNFIVFEGIDGTGTTSQLRLLKERFASEGKEETCLFTQEPTTGKIGTLIRSALQGGFKLAPETMTRLFAADRCEHLYGEGGIIEDLNAGKAVFSDRYIFSSLAYQAAAGAKELAEAQNRGFPMPEYLFFFDLPVNISMSRVIGRSNVLEIYEEESFQNKVRNEYLNILEVFKKQEPNMQIIKINASETIEEIHSKLWSILKDLPKI</sequence>
<dbReference type="InterPro" id="IPR039430">
    <property type="entry name" value="Thymidylate_kin-like_dom"/>
</dbReference>
<comment type="similarity">
    <text evidence="1 8">Belongs to the thymidylate kinase family.</text>
</comment>
<evidence type="ECO:0000256" key="4">
    <source>
        <dbReference type="ARBA" id="ARBA00022741"/>
    </source>
</evidence>
<dbReference type="Proteomes" id="UP000593915">
    <property type="component" value="Chromosome"/>
</dbReference>
<gene>
    <name evidence="8 10" type="primary">tmk</name>
    <name evidence="10" type="ORF">IFE08_03435</name>
</gene>
<dbReference type="EMBL" id="CP061839">
    <property type="protein sequence ID" value="QOW61454.1"/>
    <property type="molecule type" value="Genomic_DNA"/>
</dbReference>
<evidence type="ECO:0000256" key="1">
    <source>
        <dbReference type="ARBA" id="ARBA00009776"/>
    </source>
</evidence>
<dbReference type="SUPFAM" id="SSF52540">
    <property type="entry name" value="P-loop containing nucleoside triphosphate hydrolases"/>
    <property type="match status" value="1"/>
</dbReference>
<dbReference type="CDD" id="cd01672">
    <property type="entry name" value="TMPK"/>
    <property type="match status" value="1"/>
</dbReference>
<dbReference type="EC" id="2.7.4.9" evidence="8"/>
<comment type="caution">
    <text evidence="8">Lacks conserved residue(s) required for the propagation of feature annotation.</text>
</comment>
<dbReference type="NCBIfam" id="TIGR00041">
    <property type="entry name" value="DTMP_kinase"/>
    <property type="match status" value="1"/>
</dbReference>
<evidence type="ECO:0000256" key="8">
    <source>
        <dbReference type="HAMAP-Rule" id="MF_00165"/>
    </source>
</evidence>
<dbReference type="Gene3D" id="3.40.50.300">
    <property type="entry name" value="P-loop containing nucleotide triphosphate hydrolases"/>
    <property type="match status" value="1"/>
</dbReference>
<dbReference type="Pfam" id="PF02223">
    <property type="entry name" value="Thymidylate_kin"/>
    <property type="match status" value="1"/>
</dbReference>
<evidence type="ECO:0000313" key="11">
    <source>
        <dbReference type="Proteomes" id="UP000593915"/>
    </source>
</evidence>
<keyword evidence="4 8" id="KW-0547">Nucleotide-binding</keyword>
<evidence type="ECO:0000256" key="2">
    <source>
        <dbReference type="ARBA" id="ARBA00022679"/>
    </source>
</evidence>
<evidence type="ECO:0000256" key="7">
    <source>
        <dbReference type="ARBA" id="ARBA00048743"/>
    </source>
</evidence>
<dbReference type="GO" id="GO:0006235">
    <property type="term" value="P:dTTP biosynthetic process"/>
    <property type="evidence" value="ECO:0007669"/>
    <property type="project" value="UniProtKB-UniRule"/>
</dbReference>
<comment type="catalytic activity">
    <reaction evidence="7 8">
        <text>dTMP + ATP = dTDP + ADP</text>
        <dbReference type="Rhea" id="RHEA:13517"/>
        <dbReference type="ChEBI" id="CHEBI:30616"/>
        <dbReference type="ChEBI" id="CHEBI:58369"/>
        <dbReference type="ChEBI" id="CHEBI:63528"/>
        <dbReference type="ChEBI" id="CHEBI:456216"/>
        <dbReference type="EC" id="2.7.4.9"/>
    </reaction>
</comment>
<keyword evidence="5 8" id="KW-0418">Kinase</keyword>
<evidence type="ECO:0000259" key="9">
    <source>
        <dbReference type="Pfam" id="PF02223"/>
    </source>
</evidence>
<proteinExistence type="inferred from homology"/>
<feature type="domain" description="Thymidylate kinase-like" evidence="9">
    <location>
        <begin position="13"/>
        <end position="202"/>
    </location>
</feature>